<feature type="non-terminal residue" evidence="2">
    <location>
        <position position="1"/>
    </location>
</feature>
<reference evidence="2" key="1">
    <citation type="submission" date="2021-02" db="EMBL/GenBank/DDBJ databases">
        <authorList>
            <person name="Nowell W R."/>
        </authorList>
    </citation>
    <scope>NUCLEOTIDE SEQUENCE</scope>
</reference>
<evidence type="ECO:0000313" key="2">
    <source>
        <dbReference type="EMBL" id="CAF5228900.1"/>
    </source>
</evidence>
<comment type="caution">
    <text evidence="2">The sequence shown here is derived from an EMBL/GenBank/DDBJ whole genome shotgun (WGS) entry which is preliminary data.</text>
</comment>
<name>A0A8S3KFZ9_9BILA</name>
<dbReference type="EMBL" id="CAJOBJ010385633">
    <property type="protein sequence ID" value="CAF5228900.1"/>
    <property type="molecule type" value="Genomic_DNA"/>
</dbReference>
<proteinExistence type="predicted"/>
<accession>A0A8S3KFZ9</accession>
<dbReference type="AlphaFoldDB" id="A0A8S3KFZ9"/>
<sequence>STDASGESISAQSQEEQSSQQIDPPAAPPVIEGINSATKFAVIPTHKN</sequence>
<feature type="region of interest" description="Disordered" evidence="1">
    <location>
        <begin position="1"/>
        <end position="32"/>
    </location>
</feature>
<evidence type="ECO:0000256" key="1">
    <source>
        <dbReference type="SAM" id="MobiDB-lite"/>
    </source>
</evidence>
<dbReference type="Proteomes" id="UP000681720">
    <property type="component" value="Unassembled WGS sequence"/>
</dbReference>
<organism evidence="2 3">
    <name type="scientific">Rotaria magnacalcarata</name>
    <dbReference type="NCBI Taxonomy" id="392030"/>
    <lineage>
        <taxon>Eukaryota</taxon>
        <taxon>Metazoa</taxon>
        <taxon>Spiralia</taxon>
        <taxon>Gnathifera</taxon>
        <taxon>Rotifera</taxon>
        <taxon>Eurotatoria</taxon>
        <taxon>Bdelloidea</taxon>
        <taxon>Philodinida</taxon>
        <taxon>Philodinidae</taxon>
        <taxon>Rotaria</taxon>
    </lineage>
</organism>
<feature type="compositionally biased region" description="Low complexity" evidence="1">
    <location>
        <begin position="1"/>
        <end position="22"/>
    </location>
</feature>
<gene>
    <name evidence="2" type="ORF">GIL414_LOCUS88398</name>
</gene>
<evidence type="ECO:0000313" key="3">
    <source>
        <dbReference type="Proteomes" id="UP000681720"/>
    </source>
</evidence>
<protein>
    <submittedName>
        <fullName evidence="2">Uncharacterized protein</fullName>
    </submittedName>
</protein>